<proteinExistence type="predicted"/>
<accession>A0ABQ5KAW8</accession>
<gene>
    <name evidence="1" type="ORF">ADUPG1_014139</name>
</gene>
<sequence length="224" mass="25088">MDSSESSSSPTLSDKGVVTYSFSVILPEKGDIQGRSRIFVCPMGNRRILNIRQIDALRDGNAQSFASEDFIISLANDGKHRSVSEKLMSSAFPGLESSAVFSNEPTYGYDPKYVKQYYDGQSGSVISDPFEDVCSNRFFFVRIMGLESPTDENRAVNFEISFSMEDGEDEVGEDDYIRVYVDSRTTSLDEVLLDIASHIPTTAQIMGRQSSYGPRYVREEIRLK</sequence>
<protein>
    <submittedName>
        <fullName evidence="1">Uncharacterized protein</fullName>
    </submittedName>
</protein>
<comment type="caution">
    <text evidence="1">The sequence shown here is derived from an EMBL/GenBank/DDBJ whole genome shotgun (WGS) entry which is preliminary data.</text>
</comment>
<reference evidence="1" key="1">
    <citation type="submission" date="2022-03" db="EMBL/GenBank/DDBJ databases">
        <title>Draft genome sequence of Aduncisulcus paluster, a free-living microaerophilic Fornicata.</title>
        <authorList>
            <person name="Yuyama I."/>
            <person name="Kume K."/>
            <person name="Tamura T."/>
            <person name="Inagaki Y."/>
            <person name="Hashimoto T."/>
        </authorList>
    </citation>
    <scope>NUCLEOTIDE SEQUENCE</scope>
    <source>
        <strain evidence="1">NY0171</strain>
    </source>
</reference>
<dbReference type="Proteomes" id="UP001057375">
    <property type="component" value="Unassembled WGS sequence"/>
</dbReference>
<evidence type="ECO:0000313" key="1">
    <source>
        <dbReference type="EMBL" id="GKT29691.1"/>
    </source>
</evidence>
<dbReference type="EMBL" id="BQXS01013843">
    <property type="protein sequence ID" value="GKT29691.1"/>
    <property type="molecule type" value="Genomic_DNA"/>
</dbReference>
<organism evidence="1 2">
    <name type="scientific">Aduncisulcus paluster</name>
    <dbReference type="NCBI Taxonomy" id="2918883"/>
    <lineage>
        <taxon>Eukaryota</taxon>
        <taxon>Metamonada</taxon>
        <taxon>Carpediemonas-like organisms</taxon>
        <taxon>Aduncisulcus</taxon>
    </lineage>
</organism>
<name>A0ABQ5KAW8_9EUKA</name>
<evidence type="ECO:0000313" key="2">
    <source>
        <dbReference type="Proteomes" id="UP001057375"/>
    </source>
</evidence>
<keyword evidence="2" id="KW-1185">Reference proteome</keyword>